<keyword evidence="3" id="KW-1185">Reference proteome</keyword>
<reference evidence="2 3" key="1">
    <citation type="submission" date="2023-07" db="EMBL/GenBank/DDBJ databases">
        <title>Sorghum-associated microbial communities from plants grown in Nebraska, USA.</title>
        <authorList>
            <person name="Schachtman D."/>
        </authorList>
    </citation>
    <scope>NUCLEOTIDE SEQUENCE [LARGE SCALE GENOMIC DNA]</scope>
    <source>
        <strain evidence="2 3">2980</strain>
    </source>
</reference>
<feature type="transmembrane region" description="Helical" evidence="1">
    <location>
        <begin position="31"/>
        <end position="50"/>
    </location>
</feature>
<protein>
    <submittedName>
        <fullName evidence="2">Uncharacterized membrane protein HdeD (DUF308 family)</fullName>
    </submittedName>
</protein>
<name>A0ABU1SBJ5_9MICO</name>
<evidence type="ECO:0000313" key="2">
    <source>
        <dbReference type="EMBL" id="MDR6866969.1"/>
    </source>
</evidence>
<keyword evidence="1" id="KW-1133">Transmembrane helix</keyword>
<keyword evidence="1" id="KW-0472">Membrane</keyword>
<dbReference type="RefSeq" id="WP_310019273.1">
    <property type="nucleotide sequence ID" value="NZ_JAVDUM010000005.1"/>
</dbReference>
<gene>
    <name evidence="2" type="ORF">J2Y69_001568</name>
</gene>
<organism evidence="2 3">
    <name type="scientific">Microbacterium resistens</name>
    <dbReference type="NCBI Taxonomy" id="156977"/>
    <lineage>
        <taxon>Bacteria</taxon>
        <taxon>Bacillati</taxon>
        <taxon>Actinomycetota</taxon>
        <taxon>Actinomycetes</taxon>
        <taxon>Micrococcales</taxon>
        <taxon>Microbacteriaceae</taxon>
        <taxon>Microbacterium</taxon>
    </lineage>
</organism>
<comment type="caution">
    <text evidence="2">The sequence shown here is derived from an EMBL/GenBank/DDBJ whole genome shotgun (WGS) entry which is preliminary data.</text>
</comment>
<dbReference type="Proteomes" id="UP001259347">
    <property type="component" value="Unassembled WGS sequence"/>
</dbReference>
<dbReference type="EMBL" id="JAVDUM010000005">
    <property type="protein sequence ID" value="MDR6866969.1"/>
    <property type="molecule type" value="Genomic_DNA"/>
</dbReference>
<accession>A0ABU1SBJ5</accession>
<evidence type="ECO:0000313" key="3">
    <source>
        <dbReference type="Proteomes" id="UP001259347"/>
    </source>
</evidence>
<sequence>MKNRGWSIALGALLLVIAAFTFVRSEGRVEAYVSGTGCLLAGIVLIVVALRRPVE</sequence>
<keyword evidence="1" id="KW-0812">Transmembrane</keyword>
<proteinExistence type="predicted"/>
<evidence type="ECO:0000256" key="1">
    <source>
        <dbReference type="SAM" id="Phobius"/>
    </source>
</evidence>